<feature type="compositionally biased region" description="Acidic residues" evidence="10">
    <location>
        <begin position="545"/>
        <end position="555"/>
    </location>
</feature>
<reference evidence="13" key="2">
    <citation type="submission" date="2023-05" db="EMBL/GenBank/DDBJ databases">
        <authorList>
            <person name="Fouks B."/>
        </authorList>
    </citation>
    <scope>NUCLEOTIDE SEQUENCE</scope>
    <source>
        <strain evidence="13">Stay&amp;Tobe</strain>
        <tissue evidence="13">Testes</tissue>
    </source>
</reference>
<evidence type="ECO:0000256" key="6">
    <source>
        <dbReference type="ARBA" id="ARBA00022468"/>
    </source>
</evidence>
<keyword evidence="6" id="KW-0343">GTPase activation</keyword>
<evidence type="ECO:0000313" key="14">
    <source>
        <dbReference type="Proteomes" id="UP001233999"/>
    </source>
</evidence>
<evidence type="ECO:0000256" key="7">
    <source>
        <dbReference type="ARBA" id="ARBA00022490"/>
    </source>
</evidence>
<keyword evidence="9" id="KW-0333">Golgi apparatus</keyword>
<reference evidence="13" key="1">
    <citation type="journal article" date="2023" name="IScience">
        <title>Live-bearing cockroach genome reveals convergent evolutionary mechanisms linked to viviparity in insects and beyond.</title>
        <authorList>
            <person name="Fouks B."/>
            <person name="Harrison M.C."/>
            <person name="Mikhailova A.A."/>
            <person name="Marchal E."/>
            <person name="English S."/>
            <person name="Carruthers M."/>
            <person name="Jennings E.C."/>
            <person name="Chiamaka E.L."/>
            <person name="Frigard R.A."/>
            <person name="Pippel M."/>
            <person name="Attardo G.M."/>
            <person name="Benoit J.B."/>
            <person name="Bornberg-Bauer E."/>
            <person name="Tobe S.S."/>
        </authorList>
    </citation>
    <scope>NUCLEOTIDE SEQUENCE</scope>
    <source>
        <strain evidence="13">Stay&amp;Tobe</strain>
    </source>
</reference>
<feature type="compositionally biased region" description="Basic and acidic residues" evidence="10">
    <location>
        <begin position="561"/>
        <end position="571"/>
    </location>
</feature>
<dbReference type="InterPro" id="IPR045698">
    <property type="entry name" value="Rab3GAP1_C"/>
</dbReference>
<evidence type="ECO:0000256" key="10">
    <source>
        <dbReference type="SAM" id="MobiDB-lite"/>
    </source>
</evidence>
<evidence type="ECO:0000256" key="8">
    <source>
        <dbReference type="ARBA" id="ARBA00022824"/>
    </source>
</evidence>
<evidence type="ECO:0000259" key="11">
    <source>
        <dbReference type="Pfam" id="PF13890"/>
    </source>
</evidence>
<evidence type="ECO:0000256" key="9">
    <source>
        <dbReference type="ARBA" id="ARBA00023034"/>
    </source>
</evidence>
<dbReference type="PANTHER" id="PTHR21422:SF9">
    <property type="entry name" value="RAB3 GTPASE-ACTIVATING PROTEIN CATALYTIC SUBUNIT"/>
    <property type="match status" value="1"/>
</dbReference>
<evidence type="ECO:0000259" key="12">
    <source>
        <dbReference type="Pfam" id="PF19533"/>
    </source>
</evidence>
<keyword evidence="14" id="KW-1185">Reference proteome</keyword>
<feature type="domain" description="Rab3GAP catalytic subunit conserved" evidence="11">
    <location>
        <begin position="583"/>
        <end position="736"/>
    </location>
</feature>
<dbReference type="InterPro" id="IPR026147">
    <property type="entry name" value="Rab3GAP1_conserved"/>
</dbReference>
<evidence type="ECO:0000256" key="5">
    <source>
        <dbReference type="ARBA" id="ARBA00015817"/>
    </source>
</evidence>
<comment type="subcellular location">
    <subcellularLocation>
        <location evidence="3">Cytoplasm</location>
    </subcellularLocation>
    <subcellularLocation>
        <location evidence="2">Endoplasmic reticulum</location>
    </subcellularLocation>
    <subcellularLocation>
        <location evidence="1">Golgi apparatus</location>
        <location evidence="1">cis-Golgi network</location>
    </subcellularLocation>
</comment>
<protein>
    <recommendedName>
        <fullName evidence="5">Rab3 GTPase-activating protein catalytic subunit</fullName>
    </recommendedName>
</protein>
<dbReference type="AlphaFoldDB" id="A0AAD8ACB9"/>
<proteinExistence type="inferred from homology"/>
<dbReference type="GO" id="GO:0005096">
    <property type="term" value="F:GTPase activator activity"/>
    <property type="evidence" value="ECO:0007669"/>
    <property type="project" value="UniProtKB-KW"/>
</dbReference>
<dbReference type="Pfam" id="PF13890">
    <property type="entry name" value="Rab3-GTPase_cat"/>
    <property type="match status" value="1"/>
</dbReference>
<name>A0AAD8ACB9_DIPPU</name>
<keyword evidence="8" id="KW-0256">Endoplasmic reticulum</keyword>
<feature type="region of interest" description="Disordered" evidence="10">
    <location>
        <begin position="538"/>
        <end position="579"/>
    </location>
</feature>
<evidence type="ECO:0000256" key="3">
    <source>
        <dbReference type="ARBA" id="ARBA00004496"/>
    </source>
</evidence>
<accession>A0AAD8ACB9</accession>
<keyword evidence="7" id="KW-0963">Cytoplasm</keyword>
<sequence>MNEEIDDQDFYQEDFTALTDWEVFVAHLEKIIHDWKLPKVKKGPPLKKGELSEGEWDRASEKILFSDVEFIITRHKLKLKPVENVTSPVDEETEEGRTQALDDMMSLENDFPPQIESSLGPGCSHPHPLARWYGLREFVVVAPTRDIISDECRVKILLSSVYIAVNNSNCQIPFFVQIHDPLQHYYMGVCEAKGIRSEFEMVNLRRIPPHCKYLTGLLNLFKTKIASPVPLDTVSVAVRFTYILRDWTSNNTWTQEPPDFDFLQGETLGVAELGKLPFGATFDPISELHLFATWPQLMENVVVDSESYSDFEPSQAPQWSVGVKMAEQPACLLSEYLTEFVQLYSSKRTMKDLLGDYVDRGNSGETNLSAPFNVLTESRVPTISKVIKKAKGAHQEPSQEGPISNSLLMPILYFLFPDAEDEPKSPYSEELGNNCSFNNQQMEELANGLKSAPVDGLVWRLAVVMSHVMHTLGGLRAAVHLWYEFTQEMRYRWEKGILVPGVTPGFPDPRTCLLHQKLQMLNCCMERKKMREQMARVETLGTEASESDSEDEEFFDCSTEQPERDAKDDRRGSRHRHKHSLWNQPVGRLSKHGNLRLLRTGEHLYIPVTQEPTPKTEDQVEEDAEVLLQLGTDAQGAEMRARMMSASLLSDMESFKAANPGAILEDFIRWYSPRDWIEEDEMDEYGQKKGSLSARMQIKGNMWLDVWEAAKPVPARRQKRLFDDTREAEKVLHYLESREPSMIGNLLLPALIHAAICRLLQEQKEELTMLPDAFKRIIKIAERISRNPRPTSRHYQEFTHEIVGAEAIIAQANSLEHKFCSVSEKSHSAELKTFLSKLMHLPEVDVPGGPRGSVGSRIRTMFSEAQKAAQMISELDVVNVSEETPWSSSSSNFPQPSTREFIMRTMVARPAPTSCVTPQRLSVVLKKNQIRLAGCFSHDTTFH</sequence>
<comment type="caution">
    <text evidence="13">The sequence shown here is derived from an EMBL/GenBank/DDBJ whole genome shotgun (WGS) entry which is preliminary data.</text>
</comment>
<dbReference type="InterPro" id="IPR045700">
    <property type="entry name" value="Rab3GAP1"/>
</dbReference>
<dbReference type="GO" id="GO:0005783">
    <property type="term" value="C:endoplasmic reticulum"/>
    <property type="evidence" value="ECO:0007669"/>
    <property type="project" value="UniProtKB-SubCell"/>
</dbReference>
<evidence type="ECO:0000256" key="2">
    <source>
        <dbReference type="ARBA" id="ARBA00004240"/>
    </source>
</evidence>
<dbReference type="EMBL" id="JASPKZ010001994">
    <property type="protein sequence ID" value="KAJ9596359.1"/>
    <property type="molecule type" value="Genomic_DNA"/>
</dbReference>
<evidence type="ECO:0000256" key="1">
    <source>
        <dbReference type="ARBA" id="ARBA00004222"/>
    </source>
</evidence>
<dbReference type="Pfam" id="PF19533">
    <property type="entry name" value="Rab3-GAP_cat_C"/>
    <property type="match status" value="1"/>
</dbReference>
<feature type="domain" description="Rab3GAP catalytic subunit C-terminal" evidence="12">
    <location>
        <begin position="747"/>
        <end position="942"/>
    </location>
</feature>
<dbReference type="Proteomes" id="UP001233999">
    <property type="component" value="Unassembled WGS sequence"/>
</dbReference>
<evidence type="ECO:0000256" key="4">
    <source>
        <dbReference type="ARBA" id="ARBA00008856"/>
    </source>
</evidence>
<dbReference type="GO" id="GO:0005794">
    <property type="term" value="C:Golgi apparatus"/>
    <property type="evidence" value="ECO:0007669"/>
    <property type="project" value="UniProtKB-SubCell"/>
</dbReference>
<comment type="similarity">
    <text evidence="4">Belongs to the Rab3-GAP catalytic subunit family.</text>
</comment>
<gene>
    <name evidence="13" type="ORF">L9F63_012634</name>
</gene>
<organism evidence="13 14">
    <name type="scientific">Diploptera punctata</name>
    <name type="common">Pacific beetle cockroach</name>
    <dbReference type="NCBI Taxonomy" id="6984"/>
    <lineage>
        <taxon>Eukaryota</taxon>
        <taxon>Metazoa</taxon>
        <taxon>Ecdysozoa</taxon>
        <taxon>Arthropoda</taxon>
        <taxon>Hexapoda</taxon>
        <taxon>Insecta</taxon>
        <taxon>Pterygota</taxon>
        <taxon>Neoptera</taxon>
        <taxon>Polyneoptera</taxon>
        <taxon>Dictyoptera</taxon>
        <taxon>Blattodea</taxon>
        <taxon>Blaberoidea</taxon>
        <taxon>Blaberidae</taxon>
        <taxon>Diplopterinae</taxon>
        <taxon>Diploptera</taxon>
    </lineage>
</organism>
<dbReference type="PANTHER" id="PTHR21422">
    <property type="entry name" value="RAB3 GTPASE-ACTIVATING PROTEIN CATALYTIC SUBUNIT"/>
    <property type="match status" value="1"/>
</dbReference>
<evidence type="ECO:0000313" key="13">
    <source>
        <dbReference type="EMBL" id="KAJ9596359.1"/>
    </source>
</evidence>